<protein>
    <submittedName>
        <fullName evidence="1">Uncharacterized protein</fullName>
    </submittedName>
</protein>
<keyword evidence="2" id="KW-1185">Reference proteome</keyword>
<organism evidence="1">
    <name type="scientific">Blastocystis hominis</name>
    <dbReference type="NCBI Taxonomy" id="12968"/>
    <lineage>
        <taxon>Eukaryota</taxon>
        <taxon>Sar</taxon>
        <taxon>Stramenopiles</taxon>
        <taxon>Bigyra</taxon>
        <taxon>Opalozoa</taxon>
        <taxon>Opalinata</taxon>
        <taxon>Blastocystidae</taxon>
        <taxon>Blastocystis</taxon>
    </lineage>
</organism>
<dbReference type="InParanoid" id="D8M4C2"/>
<dbReference type="GeneID" id="24920017"/>
<dbReference type="EMBL" id="FN668652">
    <property type="protein sequence ID" value="CBK22911.2"/>
    <property type="molecule type" value="Genomic_DNA"/>
</dbReference>
<evidence type="ECO:0000313" key="1">
    <source>
        <dbReference type="EMBL" id="CBK22911.2"/>
    </source>
</evidence>
<gene>
    <name evidence="1" type="ORF">GSBLH_T00002882001</name>
</gene>
<proteinExistence type="predicted"/>
<dbReference type="AlphaFoldDB" id="D8M4C2"/>
<dbReference type="Proteomes" id="UP000008312">
    <property type="component" value="Unassembled WGS sequence"/>
</dbReference>
<evidence type="ECO:0000313" key="2">
    <source>
        <dbReference type="Proteomes" id="UP000008312"/>
    </source>
</evidence>
<dbReference type="RefSeq" id="XP_012896959.1">
    <property type="nucleotide sequence ID" value="XM_013041505.1"/>
</dbReference>
<reference evidence="1" key="1">
    <citation type="submission" date="2010-02" db="EMBL/GenBank/DDBJ databases">
        <title>Sequencing and annotation of the Blastocystis hominis genome.</title>
        <authorList>
            <person name="Wincker P."/>
        </authorList>
    </citation>
    <scope>NUCLEOTIDE SEQUENCE</scope>
    <source>
        <strain evidence="1">Singapore isolate B</strain>
    </source>
</reference>
<accession>D8M4C2</accession>
<name>D8M4C2_BLAHO</name>
<sequence length="281" mass="30894">MSSTFFCNIIVCFKPSIRRSKRCVMIGSCARPFILGVCLAFCFFHGLSSSEVNTLPQTQKENLPEGQRLSGCDANNQKNPRGFLSPLGGKQSISEIVHRCPLSLSSKLVHTSPVSVVLAVNVTQPCHVWCDAWTIGSPINVHELMKESSGKYMQSTGLYVISNLKPLTTYVITCTAQNDFEMFSDAERNRQVIITKPAMFRITSASRSGSLIYVGIASNLDSTFVCNLFNGNGLNVASKHTIDENGFVTFLVDSNEKHYKVQCSAFSPSNARRLCVDRADA</sequence>
<dbReference type="OrthoDB" id="10523082at2759"/>